<dbReference type="EMBL" id="ML119804">
    <property type="protein sequence ID" value="RPA74003.1"/>
    <property type="molecule type" value="Genomic_DNA"/>
</dbReference>
<dbReference type="Proteomes" id="UP000275078">
    <property type="component" value="Unassembled WGS sequence"/>
</dbReference>
<evidence type="ECO:0000256" key="2">
    <source>
        <dbReference type="ARBA" id="ARBA00010617"/>
    </source>
</evidence>
<organism evidence="8 9">
    <name type="scientific">Ascobolus immersus RN42</name>
    <dbReference type="NCBI Taxonomy" id="1160509"/>
    <lineage>
        <taxon>Eukaryota</taxon>
        <taxon>Fungi</taxon>
        <taxon>Dikarya</taxon>
        <taxon>Ascomycota</taxon>
        <taxon>Pezizomycotina</taxon>
        <taxon>Pezizomycetes</taxon>
        <taxon>Pezizales</taxon>
        <taxon>Ascobolaceae</taxon>
        <taxon>Ascobolus</taxon>
    </lineage>
</organism>
<keyword evidence="4 5" id="KW-0408">Iron</keyword>
<keyword evidence="6" id="KW-0560">Oxidoreductase</keyword>
<keyword evidence="7" id="KW-0812">Transmembrane</keyword>
<dbReference type="InterPro" id="IPR050121">
    <property type="entry name" value="Cytochrome_P450_monoxygenase"/>
</dbReference>
<keyword evidence="5 6" id="KW-0349">Heme</keyword>
<dbReference type="InterPro" id="IPR036396">
    <property type="entry name" value="Cyt_P450_sf"/>
</dbReference>
<dbReference type="PANTHER" id="PTHR24305:SF166">
    <property type="entry name" value="CYTOCHROME P450 12A4, MITOCHONDRIAL-RELATED"/>
    <property type="match status" value="1"/>
</dbReference>
<keyword evidence="7" id="KW-0472">Membrane</keyword>
<dbReference type="PRINTS" id="PR00385">
    <property type="entry name" value="P450"/>
</dbReference>
<dbReference type="InterPro" id="IPR017972">
    <property type="entry name" value="Cyt_P450_CS"/>
</dbReference>
<evidence type="ECO:0000313" key="8">
    <source>
        <dbReference type="EMBL" id="RPA74003.1"/>
    </source>
</evidence>
<evidence type="ECO:0000256" key="5">
    <source>
        <dbReference type="PIRSR" id="PIRSR602403-1"/>
    </source>
</evidence>
<evidence type="ECO:0000256" key="1">
    <source>
        <dbReference type="ARBA" id="ARBA00001971"/>
    </source>
</evidence>
<dbReference type="Pfam" id="PF00067">
    <property type="entry name" value="p450"/>
    <property type="match status" value="1"/>
</dbReference>
<gene>
    <name evidence="8" type="ORF">BJ508DRAFT_244133</name>
</gene>
<keyword evidence="3 5" id="KW-0479">Metal-binding</keyword>
<evidence type="ECO:0000313" key="9">
    <source>
        <dbReference type="Proteomes" id="UP000275078"/>
    </source>
</evidence>
<reference evidence="8 9" key="1">
    <citation type="journal article" date="2018" name="Nat. Ecol. Evol.">
        <title>Pezizomycetes genomes reveal the molecular basis of ectomycorrhizal truffle lifestyle.</title>
        <authorList>
            <person name="Murat C."/>
            <person name="Payen T."/>
            <person name="Noel B."/>
            <person name="Kuo A."/>
            <person name="Morin E."/>
            <person name="Chen J."/>
            <person name="Kohler A."/>
            <person name="Krizsan K."/>
            <person name="Balestrini R."/>
            <person name="Da Silva C."/>
            <person name="Montanini B."/>
            <person name="Hainaut M."/>
            <person name="Levati E."/>
            <person name="Barry K.W."/>
            <person name="Belfiori B."/>
            <person name="Cichocki N."/>
            <person name="Clum A."/>
            <person name="Dockter R.B."/>
            <person name="Fauchery L."/>
            <person name="Guy J."/>
            <person name="Iotti M."/>
            <person name="Le Tacon F."/>
            <person name="Lindquist E.A."/>
            <person name="Lipzen A."/>
            <person name="Malagnac F."/>
            <person name="Mello A."/>
            <person name="Molinier V."/>
            <person name="Miyauchi S."/>
            <person name="Poulain J."/>
            <person name="Riccioni C."/>
            <person name="Rubini A."/>
            <person name="Sitrit Y."/>
            <person name="Splivallo R."/>
            <person name="Traeger S."/>
            <person name="Wang M."/>
            <person name="Zifcakova L."/>
            <person name="Wipf D."/>
            <person name="Zambonelli A."/>
            <person name="Paolocci F."/>
            <person name="Nowrousian M."/>
            <person name="Ottonello S."/>
            <person name="Baldrian P."/>
            <person name="Spatafora J.W."/>
            <person name="Henrissat B."/>
            <person name="Nagy L.G."/>
            <person name="Aury J.M."/>
            <person name="Wincker P."/>
            <person name="Grigoriev I.V."/>
            <person name="Bonfante P."/>
            <person name="Martin F.M."/>
        </authorList>
    </citation>
    <scope>NUCLEOTIDE SEQUENCE [LARGE SCALE GENOMIC DNA]</scope>
    <source>
        <strain evidence="8 9">RN42</strain>
    </source>
</reference>
<dbReference type="PANTHER" id="PTHR24305">
    <property type="entry name" value="CYTOCHROME P450"/>
    <property type="match status" value="1"/>
</dbReference>
<name>A0A3N4HJA3_ASCIM</name>
<sequence length="524" mass="60063">MEKVLLPVFDAAKKLTVTPASVLGAVGTLFLCYHLSSIIYNIFFHPLRSFPGPFLAKFSRLYELWYDIPKGGQFCFHCEEVLHPTYGPIVRTGPNRLRIQGIDAFAHMSRMGTRFIRDEKHYQSNGTEDTMVTTPSNEDHRQRRKYFEPGFTKNEVIKREPLLRRKFERAFGKLEDIMKKNGGVAEVDMNFMFMCTALEIFSEFSFGIDSTEFLDAPNFAHPFVVGIPKIEEDFNVVKHFKFFLITLPGTLPKWFRDKANIDKYHKQFLAEQAGGLRTRSEKGKPGFKPDTILDSVFNQLGTSGIPPTMYADIGITFAASFGTISKSSACAITHINREPRIKELLLAELRSITPNSKEWITYSQCEHLPYISACVKETLRLAQPVCGALSRISPVNPPNTPTVFHNRVIPPNTNCECTIYSNHMNPKVFPNPTEFLPERWLLSHATQAEINERERWMVPFGRGAKICLGMHMAYMQVYLTIANFSSRYEVELNDELLKEGYRFNDKFFGVPRSNLRVKFRERGD</sequence>
<comment type="cofactor">
    <cofactor evidence="1 5">
        <name>heme</name>
        <dbReference type="ChEBI" id="CHEBI:30413"/>
    </cofactor>
</comment>
<dbReference type="PRINTS" id="PR00465">
    <property type="entry name" value="EP450IV"/>
</dbReference>
<dbReference type="AlphaFoldDB" id="A0A3N4HJA3"/>
<keyword evidence="9" id="KW-1185">Reference proteome</keyword>
<dbReference type="OrthoDB" id="1470350at2759"/>
<dbReference type="Gene3D" id="1.10.630.10">
    <property type="entry name" value="Cytochrome P450"/>
    <property type="match status" value="1"/>
</dbReference>
<protein>
    <submittedName>
        <fullName evidence="8">Cytochrome P450</fullName>
    </submittedName>
</protein>
<evidence type="ECO:0000256" key="4">
    <source>
        <dbReference type="ARBA" id="ARBA00023004"/>
    </source>
</evidence>
<keyword evidence="6" id="KW-0503">Monooxygenase</keyword>
<evidence type="ECO:0000256" key="6">
    <source>
        <dbReference type="RuleBase" id="RU000461"/>
    </source>
</evidence>
<dbReference type="GO" id="GO:0020037">
    <property type="term" value="F:heme binding"/>
    <property type="evidence" value="ECO:0007669"/>
    <property type="project" value="InterPro"/>
</dbReference>
<dbReference type="GO" id="GO:0016705">
    <property type="term" value="F:oxidoreductase activity, acting on paired donors, with incorporation or reduction of molecular oxygen"/>
    <property type="evidence" value="ECO:0007669"/>
    <property type="project" value="InterPro"/>
</dbReference>
<keyword evidence="7" id="KW-1133">Transmembrane helix</keyword>
<dbReference type="GO" id="GO:0005506">
    <property type="term" value="F:iron ion binding"/>
    <property type="evidence" value="ECO:0007669"/>
    <property type="project" value="InterPro"/>
</dbReference>
<evidence type="ECO:0000256" key="3">
    <source>
        <dbReference type="ARBA" id="ARBA00022723"/>
    </source>
</evidence>
<dbReference type="InterPro" id="IPR001128">
    <property type="entry name" value="Cyt_P450"/>
</dbReference>
<proteinExistence type="inferred from homology"/>
<feature type="transmembrane region" description="Helical" evidence="7">
    <location>
        <begin position="20"/>
        <end position="43"/>
    </location>
</feature>
<dbReference type="PROSITE" id="PS00086">
    <property type="entry name" value="CYTOCHROME_P450"/>
    <property type="match status" value="1"/>
</dbReference>
<accession>A0A3N4HJA3</accession>
<dbReference type="GO" id="GO:0004497">
    <property type="term" value="F:monooxygenase activity"/>
    <property type="evidence" value="ECO:0007669"/>
    <property type="project" value="UniProtKB-KW"/>
</dbReference>
<comment type="similarity">
    <text evidence="2 6">Belongs to the cytochrome P450 family.</text>
</comment>
<dbReference type="InterPro" id="IPR002403">
    <property type="entry name" value="Cyt_P450_E_grp-IV"/>
</dbReference>
<dbReference type="STRING" id="1160509.A0A3N4HJA3"/>
<dbReference type="SUPFAM" id="SSF48264">
    <property type="entry name" value="Cytochrome P450"/>
    <property type="match status" value="1"/>
</dbReference>
<evidence type="ECO:0000256" key="7">
    <source>
        <dbReference type="SAM" id="Phobius"/>
    </source>
</evidence>
<feature type="binding site" description="axial binding residue" evidence="5">
    <location>
        <position position="467"/>
    </location>
    <ligand>
        <name>heme</name>
        <dbReference type="ChEBI" id="CHEBI:30413"/>
    </ligand>
    <ligandPart>
        <name>Fe</name>
        <dbReference type="ChEBI" id="CHEBI:18248"/>
    </ligandPart>
</feature>